<keyword evidence="1" id="KW-1133">Transmembrane helix</keyword>
<keyword evidence="1" id="KW-0812">Transmembrane</keyword>
<proteinExistence type="predicted"/>
<feature type="transmembrane region" description="Helical" evidence="1">
    <location>
        <begin position="179"/>
        <end position="199"/>
    </location>
</feature>
<protein>
    <submittedName>
        <fullName evidence="3">Uncharacterized protein</fullName>
    </submittedName>
</protein>
<gene>
    <name evidence="3" type="ORF">V1264_023857</name>
</gene>
<organism evidence="3 4">
    <name type="scientific">Littorina saxatilis</name>
    <dbReference type="NCBI Taxonomy" id="31220"/>
    <lineage>
        <taxon>Eukaryota</taxon>
        <taxon>Metazoa</taxon>
        <taxon>Spiralia</taxon>
        <taxon>Lophotrochozoa</taxon>
        <taxon>Mollusca</taxon>
        <taxon>Gastropoda</taxon>
        <taxon>Caenogastropoda</taxon>
        <taxon>Littorinimorpha</taxon>
        <taxon>Littorinoidea</taxon>
        <taxon>Littorinidae</taxon>
        <taxon>Littorina</taxon>
    </lineage>
</organism>
<evidence type="ECO:0000313" key="4">
    <source>
        <dbReference type="Proteomes" id="UP001374579"/>
    </source>
</evidence>
<keyword evidence="4" id="KW-1185">Reference proteome</keyword>
<comment type="caution">
    <text evidence="3">The sequence shown here is derived from an EMBL/GenBank/DDBJ whole genome shotgun (WGS) entry which is preliminary data.</text>
</comment>
<feature type="chain" id="PRO_5042964949" evidence="2">
    <location>
        <begin position="27"/>
        <end position="202"/>
    </location>
</feature>
<evidence type="ECO:0000256" key="2">
    <source>
        <dbReference type="SAM" id="SignalP"/>
    </source>
</evidence>
<dbReference type="Proteomes" id="UP001374579">
    <property type="component" value="Unassembled WGS sequence"/>
</dbReference>
<keyword evidence="2" id="KW-0732">Signal</keyword>
<name>A0AAN9B800_9CAEN</name>
<dbReference type="EMBL" id="JBAMIC010000011">
    <property type="protein sequence ID" value="KAK7101006.1"/>
    <property type="molecule type" value="Genomic_DNA"/>
</dbReference>
<evidence type="ECO:0000256" key="1">
    <source>
        <dbReference type="SAM" id="Phobius"/>
    </source>
</evidence>
<evidence type="ECO:0000313" key="3">
    <source>
        <dbReference type="EMBL" id="KAK7101006.1"/>
    </source>
</evidence>
<accession>A0AAN9B800</accession>
<dbReference type="AlphaFoldDB" id="A0AAN9B800"/>
<reference evidence="3 4" key="1">
    <citation type="submission" date="2024-02" db="EMBL/GenBank/DDBJ databases">
        <title>Chromosome-scale genome assembly of the rough periwinkle Littorina saxatilis.</title>
        <authorList>
            <person name="De Jode A."/>
            <person name="Faria R."/>
            <person name="Formenti G."/>
            <person name="Sims Y."/>
            <person name="Smith T.P."/>
            <person name="Tracey A."/>
            <person name="Wood J.M.D."/>
            <person name="Zagrodzka Z.B."/>
            <person name="Johannesson K."/>
            <person name="Butlin R.K."/>
            <person name="Leder E.H."/>
        </authorList>
    </citation>
    <scope>NUCLEOTIDE SEQUENCE [LARGE SCALE GENOMIC DNA]</scope>
    <source>
        <strain evidence="3">Snail1</strain>
        <tissue evidence="3">Muscle</tissue>
    </source>
</reference>
<keyword evidence="1" id="KW-0472">Membrane</keyword>
<feature type="signal peptide" evidence="2">
    <location>
        <begin position="1"/>
        <end position="26"/>
    </location>
</feature>
<sequence length="202" mass="21280">MEAANIVTLTVVLLVVLTVNSVVVSAQQSQQSQPAKLEEWNREGGGSNCTSGDACQGFSTCKMGGVKHCCTASHNKLRVNRTALTCTCLPGAHKDTCFGPDPQAVNESCVTDTNCRNSAETCPVGDTVYCCPHDHASIAHIQVHAKVNITKCICRHGNTSRSKCVITPSAAPPYSLTSASAGLTCAVPSLLIVLLALFFEED</sequence>